<evidence type="ECO:0000256" key="1">
    <source>
        <dbReference type="SAM" id="MobiDB-lite"/>
    </source>
</evidence>
<proteinExistence type="predicted"/>
<evidence type="ECO:0000313" key="4">
    <source>
        <dbReference type="Proteomes" id="UP000636709"/>
    </source>
</evidence>
<dbReference type="AlphaFoldDB" id="A0A835BP35"/>
<dbReference type="Proteomes" id="UP000636709">
    <property type="component" value="Unassembled WGS sequence"/>
</dbReference>
<organism evidence="3 4">
    <name type="scientific">Digitaria exilis</name>
    <dbReference type="NCBI Taxonomy" id="1010633"/>
    <lineage>
        <taxon>Eukaryota</taxon>
        <taxon>Viridiplantae</taxon>
        <taxon>Streptophyta</taxon>
        <taxon>Embryophyta</taxon>
        <taxon>Tracheophyta</taxon>
        <taxon>Spermatophyta</taxon>
        <taxon>Magnoliopsida</taxon>
        <taxon>Liliopsida</taxon>
        <taxon>Poales</taxon>
        <taxon>Poaceae</taxon>
        <taxon>PACMAD clade</taxon>
        <taxon>Panicoideae</taxon>
        <taxon>Panicodae</taxon>
        <taxon>Paniceae</taxon>
        <taxon>Anthephorinae</taxon>
        <taxon>Digitaria</taxon>
    </lineage>
</organism>
<keyword evidence="2" id="KW-0812">Transmembrane</keyword>
<reference evidence="3" key="1">
    <citation type="submission" date="2020-07" db="EMBL/GenBank/DDBJ databases">
        <title>Genome sequence and genetic diversity analysis of an under-domesticated orphan crop, white fonio (Digitaria exilis).</title>
        <authorList>
            <person name="Bennetzen J.L."/>
            <person name="Chen S."/>
            <person name="Ma X."/>
            <person name="Wang X."/>
            <person name="Yssel A.E.J."/>
            <person name="Chaluvadi S.R."/>
            <person name="Johnson M."/>
            <person name="Gangashetty P."/>
            <person name="Hamidou F."/>
            <person name="Sanogo M.D."/>
            <person name="Zwaenepoel A."/>
            <person name="Wallace J."/>
            <person name="Van De Peer Y."/>
            <person name="Van Deynze A."/>
        </authorList>
    </citation>
    <scope>NUCLEOTIDE SEQUENCE</scope>
    <source>
        <tissue evidence="3">Leaves</tissue>
    </source>
</reference>
<evidence type="ECO:0000256" key="2">
    <source>
        <dbReference type="SAM" id="Phobius"/>
    </source>
</evidence>
<accession>A0A835BP35</accession>
<dbReference type="EMBL" id="JACEFO010001862">
    <property type="protein sequence ID" value="KAF8698758.1"/>
    <property type="molecule type" value="Genomic_DNA"/>
</dbReference>
<sequence length="526" mass="56824">MIQRRSRTTLVTAKKARRSAHPARQRAIASFHGGPAWLRAVEAANPPRCHTHTHTHFGCHAGRNAAGTLAWISLAWYDDDDVNPAPGTRPPENNTDHAAAIVEGSSLHGPAPGHAGGPRTVHSEPELPTSLNPPATHIYKVSPATTPQATTPTWPPPQRAQACCSLRSASKTTSMASAEARATTALLFSFSAVVLLLLLLALQPPPPPHTRRRGADLLLAALDRFVVLDGRGLLRLATRTNMVLLCHAILLLILRDAGVLATPARRRAATSPAAATVVAANSDAENDAVTVAPTSRSVVVWRRPGQRESTRNVDVCEIGRRAVKRQPRRSTRPVTASALVTQEPEQVDRQPLFSSREIVIVDRAPMTTNQLPVANDRATGGNSDDLDKRRVVVSGHRRKASVAAEETMAVVELADDRRIEEFIANQWSMMRQESLQLVRAELWFAVVMSPVDDPAVAVRVNPSPASGPRIDSTPYPCLHALAWRFRSPGSPQPILRDGDEMRCDAPHGIGNGSVIHGLHSTHTSAQ</sequence>
<feature type="region of interest" description="Disordered" evidence="1">
    <location>
        <begin position="105"/>
        <end position="130"/>
    </location>
</feature>
<keyword evidence="4" id="KW-1185">Reference proteome</keyword>
<keyword evidence="2" id="KW-1133">Transmembrane helix</keyword>
<comment type="caution">
    <text evidence="3">The sequence shown here is derived from an EMBL/GenBank/DDBJ whole genome shotgun (WGS) entry which is preliminary data.</text>
</comment>
<keyword evidence="2" id="KW-0472">Membrane</keyword>
<gene>
    <name evidence="3" type="ORF">HU200_035014</name>
</gene>
<name>A0A835BP35_9POAL</name>
<dbReference type="OrthoDB" id="696520at2759"/>
<feature type="transmembrane region" description="Helical" evidence="2">
    <location>
        <begin position="184"/>
        <end position="202"/>
    </location>
</feature>
<protein>
    <submittedName>
        <fullName evidence="3">Uncharacterized protein</fullName>
    </submittedName>
</protein>
<evidence type="ECO:0000313" key="3">
    <source>
        <dbReference type="EMBL" id="KAF8698758.1"/>
    </source>
</evidence>